<dbReference type="EMBL" id="DS850218">
    <property type="protein sequence ID" value="EEC13420.1"/>
    <property type="molecule type" value="Genomic_DNA"/>
</dbReference>
<dbReference type="AlphaFoldDB" id="B7Q3J8"/>
<name>B7Q3J8_IXOSC</name>
<organism>
    <name type="scientific">Ixodes scapularis</name>
    <name type="common">Black-legged tick</name>
    <name type="synonym">Deer tick</name>
    <dbReference type="NCBI Taxonomy" id="6945"/>
    <lineage>
        <taxon>Eukaryota</taxon>
        <taxon>Metazoa</taxon>
        <taxon>Ecdysozoa</taxon>
        <taxon>Arthropoda</taxon>
        <taxon>Chelicerata</taxon>
        <taxon>Arachnida</taxon>
        <taxon>Acari</taxon>
        <taxon>Parasitiformes</taxon>
        <taxon>Ixodida</taxon>
        <taxon>Ixodoidea</taxon>
        <taxon>Ixodidae</taxon>
        <taxon>Ixodinae</taxon>
        <taxon>Ixodes</taxon>
    </lineage>
</organism>
<protein>
    <submittedName>
        <fullName evidence="2 3">Uncharacterized protein</fullName>
    </submittedName>
</protein>
<dbReference type="VEuPathDB" id="VectorBase:ISCI009381"/>
<reference evidence="2 4" key="1">
    <citation type="submission" date="2008-03" db="EMBL/GenBank/DDBJ databases">
        <title>Annotation of Ixodes scapularis.</title>
        <authorList>
            <consortium name="Ixodes scapularis Genome Project Consortium"/>
            <person name="Caler E."/>
            <person name="Hannick L.I."/>
            <person name="Bidwell S."/>
            <person name="Joardar V."/>
            <person name="Thiagarajan M."/>
            <person name="Amedeo P."/>
            <person name="Galinsky K.J."/>
            <person name="Schobel S."/>
            <person name="Inman J."/>
            <person name="Hostetler J."/>
            <person name="Miller J."/>
            <person name="Hammond M."/>
            <person name="Megy K."/>
            <person name="Lawson D."/>
            <person name="Kodira C."/>
            <person name="Sutton G."/>
            <person name="Meyer J."/>
            <person name="Hill C.A."/>
            <person name="Birren B."/>
            <person name="Nene V."/>
            <person name="Collins F."/>
            <person name="Alarcon-Chaidez F."/>
            <person name="Wikel S."/>
            <person name="Strausberg R."/>
        </authorList>
    </citation>
    <scope>NUCLEOTIDE SEQUENCE [LARGE SCALE GENOMIC DNA]</scope>
    <source>
        <strain evidence="4">Wikel</strain>
        <strain evidence="2">Wikel colony</strain>
    </source>
</reference>
<keyword evidence="4" id="KW-1185">Reference proteome</keyword>
<evidence type="ECO:0000256" key="1">
    <source>
        <dbReference type="SAM" id="Phobius"/>
    </source>
</evidence>
<dbReference type="VEuPathDB" id="VectorBase:ISCW009381"/>
<dbReference type="InParanoid" id="B7Q3J8"/>
<gene>
    <name evidence="2" type="ORF">IscW_ISCW009381</name>
</gene>
<dbReference type="EnsemblMetazoa" id="ISCW009381-RA">
    <property type="protein sequence ID" value="ISCW009381-PA"/>
    <property type="gene ID" value="ISCW009381"/>
</dbReference>
<feature type="transmembrane region" description="Helical" evidence="1">
    <location>
        <begin position="55"/>
        <end position="78"/>
    </location>
</feature>
<keyword evidence="1" id="KW-1133">Transmembrane helix</keyword>
<evidence type="ECO:0000313" key="3">
    <source>
        <dbReference type="EnsemblMetazoa" id="ISCW009381-PA"/>
    </source>
</evidence>
<keyword evidence="1" id="KW-0472">Membrane</keyword>
<evidence type="ECO:0000313" key="2">
    <source>
        <dbReference type="EMBL" id="EEC13420.1"/>
    </source>
</evidence>
<reference evidence="3" key="2">
    <citation type="submission" date="2020-05" db="UniProtKB">
        <authorList>
            <consortium name="EnsemblMetazoa"/>
        </authorList>
    </citation>
    <scope>IDENTIFICATION</scope>
    <source>
        <strain evidence="3">wikel</strain>
    </source>
</reference>
<dbReference type="Proteomes" id="UP000001555">
    <property type="component" value="Unassembled WGS sequence"/>
</dbReference>
<dbReference type="PaxDb" id="6945-B7Q3J8"/>
<dbReference type="EMBL" id="ABJB010808694">
    <property type="status" value="NOT_ANNOTATED_CDS"/>
    <property type="molecule type" value="Genomic_DNA"/>
</dbReference>
<dbReference type="HOGENOM" id="CLU_2099561_0_0_1"/>
<dbReference type="EMBL" id="ABJB010661805">
    <property type="status" value="NOT_ANNOTATED_CDS"/>
    <property type="molecule type" value="Genomic_DNA"/>
</dbReference>
<sequence>MLWTWVTDIKVTGFRAGLLIRSKLVVPASFTSRFGRNVCGEWFVGNKCQYQMKQIIVIVVIIALVLLTVIAVTFHRFWKRGCVLSDARSEQSPKFLPARREWCVGTKTWAGFERDG</sequence>
<keyword evidence="1" id="KW-0812">Transmembrane</keyword>
<proteinExistence type="predicted"/>
<accession>B7Q3J8</accession>
<evidence type="ECO:0000313" key="4">
    <source>
        <dbReference type="Proteomes" id="UP000001555"/>
    </source>
</evidence>